<evidence type="ECO:0000313" key="2">
    <source>
        <dbReference type="Proteomes" id="UP001344906"/>
    </source>
</evidence>
<protein>
    <submittedName>
        <fullName evidence="1">Uncharacterized protein</fullName>
    </submittedName>
</protein>
<proteinExistence type="predicted"/>
<dbReference type="EMBL" id="BSRI01000003">
    <property type="protein sequence ID" value="GLV61169.1"/>
    <property type="molecule type" value="Genomic_DNA"/>
</dbReference>
<keyword evidence="2" id="KW-1185">Reference proteome</keyword>
<reference evidence="1 2" key="1">
    <citation type="submission" date="2023-02" db="EMBL/GenBank/DDBJ databases">
        <title>Dictyobacter halimunensis sp. nov., a new member of the class Ktedonobacteria from forest soil in a geothermal area.</title>
        <authorList>
            <person name="Rachmania M.K."/>
            <person name="Ningsih F."/>
            <person name="Sakai Y."/>
            <person name="Yabe S."/>
            <person name="Yokota A."/>
            <person name="Sjamsuridzal W."/>
        </authorList>
    </citation>
    <scope>NUCLEOTIDE SEQUENCE [LARGE SCALE GENOMIC DNA]</scope>
    <source>
        <strain evidence="1 2">S3.2.2.5</strain>
    </source>
</reference>
<name>A0ABQ6G3Q2_9CHLR</name>
<sequence length="95" mass="10519">MRLKQRAIERGNQFVVQQQDHIIPILEVRIKSLEIPEMDGSLCLDDVLAQLCSDLTEAESGLEEARVAGLVLASRHLERAITEIKARIVALEGSA</sequence>
<gene>
    <name evidence="1" type="ORF">KDH_79850</name>
</gene>
<dbReference type="Proteomes" id="UP001344906">
    <property type="component" value="Unassembled WGS sequence"/>
</dbReference>
<organism evidence="1 2">
    <name type="scientific">Dictyobacter halimunensis</name>
    <dbReference type="NCBI Taxonomy" id="3026934"/>
    <lineage>
        <taxon>Bacteria</taxon>
        <taxon>Bacillati</taxon>
        <taxon>Chloroflexota</taxon>
        <taxon>Ktedonobacteria</taxon>
        <taxon>Ktedonobacterales</taxon>
        <taxon>Dictyobacteraceae</taxon>
        <taxon>Dictyobacter</taxon>
    </lineage>
</organism>
<comment type="caution">
    <text evidence="1">The sequence shown here is derived from an EMBL/GenBank/DDBJ whole genome shotgun (WGS) entry which is preliminary data.</text>
</comment>
<accession>A0ABQ6G3Q2</accession>
<evidence type="ECO:0000313" key="1">
    <source>
        <dbReference type="EMBL" id="GLV61169.1"/>
    </source>
</evidence>